<dbReference type="InterPro" id="IPR000467">
    <property type="entry name" value="G_patch_dom"/>
</dbReference>
<sequence length="925" mass="100645">MGGGNRRSKGRGKPSNNTSGNGTPNNPKSLKKRGSDVKTSLFVEGGFLSDWHLPSPTHTPGRSSGSNNKSGSQRRAEGSASKRVLAKSSGATIGYSYPSLDYQVVTCVGTGNSTKDSNVNQLQPFVLADTKQCQVTVHADGTPPSKPNTVKYTYSYDVDFVLGDSSHKGLGFPSEQDKNTSSFGISQEQMPQSTPVLDSSSFEKDGGSDEGMDCELSNGMVEDFSPSVSAEKNSGFLSIGGLKLYTEDISDDENEEYNEDSLDEESSTSSVAEELLESSENNDSEYTSDSDSDIDEDVAEDYLEGVGGSENILDAKWLLKPDMNESDDDSSSSSCYDEALKKLGGFALQEASREYGMKKNKPRKKHFVNSGPLALENLMMEKDPRTISSRKKHVPRFPHSWPSHAQKSKSSKKMHGTTKLQQIVLEEVDMFSFQPMDSRDCSQIQRLAGIYQFRSSCQGSGKKRFVTVTRTQSTSMPSSSGRQRLEKLLGVDDEDADFSVADNVNKKPVSGGRRVGKGHTRQNNFRLQELQSPQNKFSGSHKVKDKRGSGQKVSYANQPVSFVSSGMIHSETEPITVVEAEKTYRKGLSNSANIGSFEEHTTGFGSKMMAKMGYMEGGGLGKNGQGMAQPIEVIQRPKSLGLGVEFSNNPGDVELSKNQAIEAIVDHSKQKWVMETEDPKEEENPATTTPVATALQTTINPERKEVQMSKQHCLSKVVSCPIDTFPLPPTLQGGILRNREKFRLEGSASKRVLAKSSGATIGYSYPSLDYQVCCNRHKVKDKRGSGQRGSYANQSISFVSSDMIHSETVPVTVVEAEETYWKGVTNSANIGSFEEHTTGFGSKMMAKMGYMEGRGLGKNGQGEPAGKISLRVGAESLGLDVELSKNQGKLARNISSRVGAFEKHIKGFGFKIMAKMDFVEGKGLS</sequence>
<feature type="compositionally biased region" description="Low complexity" evidence="1">
    <location>
        <begin position="13"/>
        <end position="27"/>
    </location>
</feature>
<evidence type="ECO:0000313" key="4">
    <source>
        <dbReference type="Proteomes" id="UP001374535"/>
    </source>
</evidence>
<proteinExistence type="predicted"/>
<dbReference type="InterPro" id="IPR036867">
    <property type="entry name" value="R3H_dom_sf"/>
</dbReference>
<feature type="compositionally biased region" description="Acidic residues" evidence="1">
    <location>
        <begin position="274"/>
        <end position="303"/>
    </location>
</feature>
<reference evidence="3 4" key="1">
    <citation type="journal article" date="2023" name="Life. Sci Alliance">
        <title>Evolutionary insights into 3D genome organization and epigenetic landscape of Vigna mungo.</title>
        <authorList>
            <person name="Junaid A."/>
            <person name="Singh B."/>
            <person name="Bhatia S."/>
        </authorList>
    </citation>
    <scope>NUCLEOTIDE SEQUENCE [LARGE SCALE GENOMIC DNA]</scope>
    <source>
        <strain evidence="3">Urdbean</strain>
    </source>
</reference>
<dbReference type="PANTHER" id="PTHR47423">
    <property type="entry name" value="G-PATCH DOMAIN CONTAINING PROTEIN"/>
    <property type="match status" value="1"/>
</dbReference>
<name>A0AAQ3RWZ9_VIGMU</name>
<organism evidence="3 4">
    <name type="scientific">Vigna mungo</name>
    <name type="common">Black gram</name>
    <name type="synonym">Phaseolus mungo</name>
    <dbReference type="NCBI Taxonomy" id="3915"/>
    <lineage>
        <taxon>Eukaryota</taxon>
        <taxon>Viridiplantae</taxon>
        <taxon>Streptophyta</taxon>
        <taxon>Embryophyta</taxon>
        <taxon>Tracheophyta</taxon>
        <taxon>Spermatophyta</taxon>
        <taxon>Magnoliopsida</taxon>
        <taxon>eudicotyledons</taxon>
        <taxon>Gunneridae</taxon>
        <taxon>Pentapetalae</taxon>
        <taxon>rosids</taxon>
        <taxon>fabids</taxon>
        <taxon>Fabales</taxon>
        <taxon>Fabaceae</taxon>
        <taxon>Papilionoideae</taxon>
        <taxon>50 kb inversion clade</taxon>
        <taxon>NPAAA clade</taxon>
        <taxon>indigoferoid/millettioid clade</taxon>
        <taxon>Phaseoleae</taxon>
        <taxon>Vigna</taxon>
    </lineage>
</organism>
<feature type="region of interest" description="Disordered" evidence="1">
    <location>
        <begin position="170"/>
        <end position="220"/>
    </location>
</feature>
<keyword evidence="4" id="KW-1185">Reference proteome</keyword>
<feature type="domain" description="G-patch" evidence="2">
    <location>
        <begin position="837"/>
        <end position="862"/>
    </location>
</feature>
<feature type="compositionally biased region" description="Acidic residues" evidence="1">
    <location>
        <begin position="251"/>
        <end position="266"/>
    </location>
</feature>
<gene>
    <name evidence="3" type="ORF">V8G54_013922</name>
</gene>
<dbReference type="GO" id="GO:0003676">
    <property type="term" value="F:nucleic acid binding"/>
    <property type="evidence" value="ECO:0007669"/>
    <property type="project" value="InterPro"/>
</dbReference>
<feature type="domain" description="G-patch" evidence="2">
    <location>
        <begin position="601"/>
        <end position="647"/>
    </location>
</feature>
<accession>A0AAQ3RWZ9</accession>
<evidence type="ECO:0000313" key="3">
    <source>
        <dbReference type="EMBL" id="WVZ09392.1"/>
    </source>
</evidence>
<feature type="region of interest" description="Disordered" evidence="1">
    <location>
        <begin position="251"/>
        <end position="307"/>
    </location>
</feature>
<dbReference type="Pfam" id="PF01585">
    <property type="entry name" value="G-patch"/>
    <property type="match status" value="2"/>
</dbReference>
<evidence type="ECO:0000256" key="1">
    <source>
        <dbReference type="SAM" id="MobiDB-lite"/>
    </source>
</evidence>
<feature type="compositionally biased region" description="Basic residues" evidence="1">
    <location>
        <begin position="1"/>
        <end position="12"/>
    </location>
</feature>
<dbReference type="EMBL" id="CP144696">
    <property type="protein sequence ID" value="WVZ09392.1"/>
    <property type="molecule type" value="Genomic_DNA"/>
</dbReference>
<dbReference type="Gene3D" id="3.30.1370.50">
    <property type="entry name" value="R3H-like domain"/>
    <property type="match status" value="1"/>
</dbReference>
<feature type="region of interest" description="Disordered" evidence="1">
    <location>
        <begin position="530"/>
        <end position="553"/>
    </location>
</feature>
<feature type="region of interest" description="Disordered" evidence="1">
    <location>
        <begin position="391"/>
        <end position="416"/>
    </location>
</feature>
<evidence type="ECO:0000259" key="2">
    <source>
        <dbReference type="PROSITE" id="PS50174"/>
    </source>
</evidence>
<feature type="compositionally biased region" description="Low complexity" evidence="1">
    <location>
        <begin position="61"/>
        <end position="73"/>
    </location>
</feature>
<dbReference type="PANTHER" id="PTHR47423:SF2">
    <property type="entry name" value="PROTEIN SQS1"/>
    <property type="match status" value="1"/>
</dbReference>
<dbReference type="Pfam" id="PF01424">
    <property type="entry name" value="R3H"/>
    <property type="match status" value="1"/>
</dbReference>
<dbReference type="Proteomes" id="UP001374535">
    <property type="component" value="Chromosome 5"/>
</dbReference>
<dbReference type="SMART" id="SM00443">
    <property type="entry name" value="G_patch"/>
    <property type="match status" value="2"/>
</dbReference>
<feature type="region of interest" description="Disordered" evidence="1">
    <location>
        <begin position="1"/>
        <end position="85"/>
    </location>
</feature>
<protein>
    <recommendedName>
        <fullName evidence="2">G-patch domain-containing protein</fullName>
    </recommendedName>
</protein>
<feature type="compositionally biased region" description="Polar residues" evidence="1">
    <location>
        <begin position="179"/>
        <end position="200"/>
    </location>
</feature>
<feature type="compositionally biased region" description="Basic residues" evidence="1">
    <location>
        <begin position="406"/>
        <end position="416"/>
    </location>
</feature>
<dbReference type="PROSITE" id="PS50174">
    <property type="entry name" value="G_PATCH"/>
    <property type="match status" value="2"/>
</dbReference>
<dbReference type="InterPro" id="IPR001374">
    <property type="entry name" value="R3H_dom"/>
</dbReference>
<dbReference type="AlphaFoldDB" id="A0AAQ3RWZ9"/>